<name>A0ABQ9FD74_TEGGR</name>
<dbReference type="SMART" id="SM00501">
    <property type="entry name" value="BRIGHT"/>
    <property type="match status" value="1"/>
</dbReference>
<evidence type="ECO:0000256" key="6">
    <source>
        <dbReference type="SAM" id="MobiDB-lite"/>
    </source>
</evidence>
<feature type="compositionally biased region" description="Acidic residues" evidence="6">
    <location>
        <begin position="1739"/>
        <end position="1753"/>
    </location>
</feature>
<dbReference type="PANTHER" id="PTHR22970">
    <property type="entry name" value="AT-RICH INTERACTIVE DOMAIN-CONTAINING PROTEIN 2"/>
    <property type="match status" value="1"/>
</dbReference>
<dbReference type="Pfam" id="PF01388">
    <property type="entry name" value="ARID"/>
    <property type="match status" value="1"/>
</dbReference>
<evidence type="ECO:0000256" key="1">
    <source>
        <dbReference type="ARBA" id="ARBA00022853"/>
    </source>
</evidence>
<feature type="compositionally biased region" description="Basic and acidic residues" evidence="6">
    <location>
        <begin position="1327"/>
        <end position="1347"/>
    </location>
</feature>
<evidence type="ECO:0000256" key="4">
    <source>
        <dbReference type="ARBA" id="ARBA00023242"/>
    </source>
</evidence>
<dbReference type="InterPro" id="IPR003150">
    <property type="entry name" value="DNA-bd_RFX"/>
</dbReference>
<feature type="region of interest" description="Disordered" evidence="6">
    <location>
        <begin position="1677"/>
        <end position="1761"/>
    </location>
</feature>
<evidence type="ECO:0000256" key="5">
    <source>
        <dbReference type="PROSITE-ProRule" id="PRU00042"/>
    </source>
</evidence>
<evidence type="ECO:0000256" key="2">
    <source>
        <dbReference type="ARBA" id="ARBA00023015"/>
    </source>
</evidence>
<organism evidence="10 11">
    <name type="scientific">Tegillarca granosa</name>
    <name type="common">Malaysian cockle</name>
    <name type="synonym">Anadara granosa</name>
    <dbReference type="NCBI Taxonomy" id="220873"/>
    <lineage>
        <taxon>Eukaryota</taxon>
        <taxon>Metazoa</taxon>
        <taxon>Spiralia</taxon>
        <taxon>Lophotrochozoa</taxon>
        <taxon>Mollusca</taxon>
        <taxon>Bivalvia</taxon>
        <taxon>Autobranchia</taxon>
        <taxon>Pteriomorphia</taxon>
        <taxon>Arcoida</taxon>
        <taxon>Arcoidea</taxon>
        <taxon>Arcidae</taxon>
        <taxon>Tegillarca</taxon>
    </lineage>
</organism>
<dbReference type="InterPro" id="IPR016024">
    <property type="entry name" value="ARM-type_fold"/>
</dbReference>
<keyword evidence="5" id="KW-0863">Zinc-finger</keyword>
<feature type="compositionally biased region" description="Basic and acidic residues" evidence="6">
    <location>
        <begin position="1284"/>
        <end position="1295"/>
    </location>
</feature>
<feature type="region of interest" description="Disordered" evidence="6">
    <location>
        <begin position="1875"/>
        <end position="1920"/>
    </location>
</feature>
<feature type="compositionally biased region" description="Basic and acidic residues" evidence="6">
    <location>
        <begin position="1302"/>
        <end position="1315"/>
    </location>
</feature>
<feature type="compositionally biased region" description="Low complexity" evidence="6">
    <location>
        <begin position="932"/>
        <end position="947"/>
    </location>
</feature>
<feature type="compositionally biased region" description="Polar residues" evidence="6">
    <location>
        <begin position="1708"/>
        <end position="1738"/>
    </location>
</feature>
<keyword evidence="4" id="KW-0539">Nucleus</keyword>
<protein>
    <recommendedName>
        <fullName evidence="12">AT-rich interactive domain-containing protein 2</fullName>
    </recommendedName>
</protein>
<evidence type="ECO:0000259" key="7">
    <source>
        <dbReference type="PROSITE" id="PS50157"/>
    </source>
</evidence>
<dbReference type="InterPro" id="IPR013087">
    <property type="entry name" value="Znf_C2H2_type"/>
</dbReference>
<evidence type="ECO:0000256" key="3">
    <source>
        <dbReference type="ARBA" id="ARBA00023163"/>
    </source>
</evidence>
<dbReference type="InterPro" id="IPR052406">
    <property type="entry name" value="Chromatin_Remodeling_Comp"/>
</dbReference>
<proteinExistence type="predicted"/>
<dbReference type="SMART" id="SM01014">
    <property type="entry name" value="ARID"/>
    <property type="match status" value="1"/>
</dbReference>
<dbReference type="InterPro" id="IPR036388">
    <property type="entry name" value="WH-like_DNA-bd_sf"/>
</dbReference>
<feature type="compositionally biased region" description="Polar residues" evidence="6">
    <location>
        <begin position="1875"/>
        <end position="1892"/>
    </location>
</feature>
<feature type="compositionally biased region" description="Polar residues" evidence="6">
    <location>
        <begin position="665"/>
        <end position="680"/>
    </location>
</feature>
<feature type="compositionally biased region" description="Pro residues" evidence="6">
    <location>
        <begin position="450"/>
        <end position="472"/>
    </location>
</feature>
<dbReference type="InterPro" id="IPR001606">
    <property type="entry name" value="ARID_dom"/>
</dbReference>
<evidence type="ECO:0000313" key="10">
    <source>
        <dbReference type="EMBL" id="KAJ8315264.1"/>
    </source>
</evidence>
<feature type="compositionally biased region" description="Polar residues" evidence="6">
    <location>
        <begin position="1349"/>
        <end position="1364"/>
    </location>
</feature>
<feature type="compositionally biased region" description="Low complexity" evidence="6">
    <location>
        <begin position="954"/>
        <end position="968"/>
    </location>
</feature>
<feature type="compositionally biased region" description="Polar residues" evidence="6">
    <location>
        <begin position="727"/>
        <end position="738"/>
    </location>
</feature>
<accession>A0ABQ9FD74</accession>
<feature type="compositionally biased region" description="Low complexity" evidence="6">
    <location>
        <begin position="1907"/>
        <end position="1920"/>
    </location>
</feature>
<sequence length="2104" mass="231934">MDLFLAEMADALNKDPFTYHQERSDFMKELQQFHSNRGTPFDKVPKIAGKDVDLYLLYRRVISKGGWRKIIDLKTWETFLHDFHIPRACSNGGQALKQIYVRFLDVYEKVHFHGEDPNQRDVSDESDHPARKKIVLPVFAIPSQYNYEQHRVLGLPNEVDFVFNVCTLLSNESKHVLRLDKSKNLLSLLMAHIGIFENDTGSLEYVYEYGWQKSSKRDFVGVIYDNRTTIIDSIFWFDTISTNHLVESLLYVPRSEHRRSFLGEEVLNMGKEEGIHDFEGQRITQLAVIFRNLSFEEDNMEFMANNDLVFRFLLLCIHCNYGSLRQLALDTLGNLAEKILSKLCQLEKNELVLSDNLEEKVYEDIVRLLGVYDIQIIVHTLEALYQLSELGEVTTTKIAAVKHAVNVLIALLTVEAQSYGPNSLVGIKVVEYCPPPQAEDAASGNSAPPVTQPLPPTHCQPKPNTPVRPPTSAPTSCDVESTTCNWLQATYDLKEAGYLSQIQLYAEYMTFAKKYALPQLLPAHSFMNCVKVVFPKVEIITQDKGDGGKEICFKGIAKRISPQPFAIHCAVGKPRSIVPSQPFTTATPTTIPCATVDLTQTTPTLRQRLMAPPRLSTTSHQPLSSIYPTGEKSSSAIASLKPQPSESQQSPSLKSRQQLAKHLSNKQQLASTQPLESSPIQLSAHQQLTVQSSNLQSSGSLQSNQYYRPLTVLKAQLATPPHPSPTLPQQTGPPNTTTAIPLVTTTQNLPVMVIQQAFQSDQALVSQNGPIIPIVDNGQGDKNMIKTLLAKKLKNNNQTSPVPIYPKGMDASNPMHLLTFTSQQSSVIQGQLQQNNSIAIRPSPPVNQQYQHFSPNQNQIQIIQATDVPRQKFQPQPGIAYASDLSSPIQPPTLNPSKTKSKKKNAKNASNNSNRNAPKSIQPVSPKNLNVNPPVISVSPHSSSPKSSPKRRNSTSSTGSTKASSPRSPRNCELEVCGEVERAKDIVKTGLEAKIERVENKCLKDLKSIQKNISVEIPSTNENVSSVQTISTESTQFCQSNSVLAIVQDQNNVQLQTSKFEQQQRLSQSDAAILGQSNFSSTSGNLNANQVIIQSQNIELKNEMGEDEKPVVKNLPQGNTVNSIINKVLTNQIKTGILTQPKVDENSQSVSTYGYPLVQDTESCDSKYSDVQSDATGDSLSEVPSMIRGTVLPNIDQIGDNSNSNSNLEACLIEAAQSCENFQTQESVDVSECIGVKEFSDVSSDIKKQENVNVDPVCESQEVGPKEENLLSATTFNMHSMSTESEKTTNVKEESETVQCAKVDEQNKSDQKENTKLSVDIPTHVSEQTEKIENGKCTQEEPFKESEQENLSVSDQSNKVQTNGNRIDAESLNLELSDSAALDQTENKLPYTKANKNLEESQNQNINSEHCEKSEELEIYEKHKQENNNACSPQEVLMNGEISDVPDSDIIPSPVNNPHKGMNGLADNSDGEVINGETVPDDLPTVKSKESGGQILKMISKLNGIIKHSESNELSGEGGNNDVDMVEEVAEVQEEQNVIVNADSLQMVLQASEGEQFIIDSQGNVEKLNNGTMSDHEEAEITVTNGDIAMETMESENVASTDGGCMELVGDPEENMEEDESNDVIIENEMCLQPAPSVPIRKVPSLDEASSTDSSNMEAALIEAAQNCEKAEQIEAGNSIDESGEKSSETVTSESVQKKEENDPSEDSAITNYGESTTSKLPSEIQNVQSENNMSETVLDNDDDDDVDNDDFTSENFDGTDILSQSMKSASIIGPDDMYDTGPATEDQSMTSVANKQVGELCPSRHIPTPEAARDSELSCDSIASSVTESSIDKHSITISLHNTIPTIQTGLPAFIPTTNIIFVQTSANKTFSTNQAISPGLSSNAQLSPRSRSTDKKAKKRSRNKSGSTDSRSSTTSSTNLGPELMCEWAGCKKCFENAKNVFFHVVHFHLGHSPESYCLWEGCEKLQRKRWSLVTHIQDHHCSEIALKAAALKRQQAAQTGNTAQSHAAVPALVYPPDAAWQAIRRFTPKPPYPEFQEAREGPVTKHIRLTAALILRNLARYSALGRSLIKRHETNINYTAMSNLESSNALANCLFEVLHDH</sequence>
<feature type="domain" description="C2H2-type" evidence="7">
    <location>
        <begin position="1926"/>
        <end position="1956"/>
    </location>
</feature>
<dbReference type="PROSITE" id="PS51011">
    <property type="entry name" value="ARID"/>
    <property type="match status" value="1"/>
</dbReference>
<feature type="compositionally biased region" description="Low complexity" evidence="6">
    <location>
        <begin position="639"/>
        <end position="655"/>
    </location>
</feature>
<feature type="region of interest" description="Disordered" evidence="6">
    <location>
        <begin position="438"/>
        <end position="475"/>
    </location>
</feature>
<keyword evidence="5" id="KW-0479">Metal-binding</keyword>
<dbReference type="PROSITE" id="PS51526">
    <property type="entry name" value="RFX_DBD"/>
    <property type="match status" value="1"/>
</dbReference>
<feature type="compositionally biased region" description="Low complexity" evidence="6">
    <location>
        <begin position="907"/>
        <end position="920"/>
    </location>
</feature>
<evidence type="ECO:0008006" key="12">
    <source>
        <dbReference type="Google" id="ProtNLM"/>
    </source>
</evidence>
<dbReference type="Gene3D" id="3.30.160.60">
    <property type="entry name" value="Classic Zinc Finger"/>
    <property type="match status" value="1"/>
</dbReference>
<keyword evidence="2" id="KW-0805">Transcription regulation</keyword>
<dbReference type="Proteomes" id="UP001217089">
    <property type="component" value="Unassembled WGS sequence"/>
</dbReference>
<evidence type="ECO:0000313" key="11">
    <source>
        <dbReference type="Proteomes" id="UP001217089"/>
    </source>
</evidence>
<feature type="compositionally biased region" description="Polar residues" evidence="6">
    <location>
        <begin position="615"/>
        <end position="637"/>
    </location>
</feature>
<feature type="region of interest" description="Disordered" evidence="6">
    <location>
        <begin position="717"/>
        <end position="738"/>
    </location>
</feature>
<feature type="compositionally biased region" description="Polar residues" evidence="6">
    <location>
        <begin position="922"/>
        <end position="931"/>
    </location>
</feature>
<dbReference type="InterPro" id="IPR036431">
    <property type="entry name" value="ARID_dom_sf"/>
</dbReference>
<gene>
    <name evidence="10" type="ORF">KUTeg_007414</name>
</gene>
<comment type="caution">
    <text evidence="10">The sequence shown here is derived from an EMBL/GenBank/DDBJ whole genome shotgun (WGS) entry which is preliminary data.</text>
</comment>
<feature type="domain" description="RFX-type winged-helix" evidence="9">
    <location>
        <begin position="483"/>
        <end position="560"/>
    </location>
</feature>
<feature type="region of interest" description="Disordered" evidence="6">
    <location>
        <begin position="878"/>
        <end position="972"/>
    </location>
</feature>
<dbReference type="SUPFAM" id="SSF48371">
    <property type="entry name" value="ARM repeat"/>
    <property type="match status" value="1"/>
</dbReference>
<feature type="region of interest" description="Disordered" evidence="6">
    <location>
        <begin position="1281"/>
        <end position="1364"/>
    </location>
</feature>
<keyword evidence="11" id="KW-1185">Reference proteome</keyword>
<evidence type="ECO:0000259" key="8">
    <source>
        <dbReference type="PROSITE" id="PS51011"/>
    </source>
</evidence>
<dbReference type="Pfam" id="PF02257">
    <property type="entry name" value="RFX_DNA_binding"/>
    <property type="match status" value="1"/>
</dbReference>
<reference evidence="10 11" key="1">
    <citation type="submission" date="2022-12" db="EMBL/GenBank/DDBJ databases">
        <title>Chromosome-level genome of Tegillarca granosa.</title>
        <authorList>
            <person name="Kim J."/>
        </authorList>
    </citation>
    <scope>NUCLEOTIDE SEQUENCE [LARGE SCALE GENOMIC DNA]</scope>
    <source>
        <strain evidence="10">Teg-2019</strain>
        <tissue evidence="10">Adductor muscle</tissue>
    </source>
</reference>
<dbReference type="Gene3D" id="1.10.10.10">
    <property type="entry name" value="Winged helix-like DNA-binding domain superfamily/Winged helix DNA-binding domain"/>
    <property type="match status" value="1"/>
</dbReference>
<keyword evidence="3" id="KW-0804">Transcription</keyword>
<feature type="region of interest" description="Disordered" evidence="6">
    <location>
        <begin position="610"/>
        <end position="680"/>
    </location>
</feature>
<keyword evidence="1" id="KW-0156">Chromatin regulator</keyword>
<dbReference type="SUPFAM" id="SSF46774">
    <property type="entry name" value="ARID-like"/>
    <property type="match status" value="1"/>
</dbReference>
<dbReference type="PANTHER" id="PTHR22970:SF14">
    <property type="entry name" value="AT-RICH INTERACTIVE DOMAIN-CONTAINING PROTEIN 2"/>
    <property type="match status" value="1"/>
</dbReference>
<keyword evidence="5" id="KW-0862">Zinc</keyword>
<dbReference type="EMBL" id="JARBDR010000337">
    <property type="protein sequence ID" value="KAJ8315264.1"/>
    <property type="molecule type" value="Genomic_DNA"/>
</dbReference>
<dbReference type="Gene3D" id="1.10.150.60">
    <property type="entry name" value="ARID DNA-binding domain"/>
    <property type="match status" value="1"/>
</dbReference>
<evidence type="ECO:0000259" key="9">
    <source>
        <dbReference type="PROSITE" id="PS51526"/>
    </source>
</evidence>
<feature type="domain" description="ARID" evidence="8">
    <location>
        <begin position="20"/>
        <end position="112"/>
    </location>
</feature>
<dbReference type="PROSITE" id="PS00028">
    <property type="entry name" value="ZINC_FINGER_C2H2_1"/>
    <property type="match status" value="1"/>
</dbReference>
<dbReference type="PROSITE" id="PS50157">
    <property type="entry name" value="ZINC_FINGER_C2H2_2"/>
    <property type="match status" value="1"/>
</dbReference>
<dbReference type="CDD" id="cd16866">
    <property type="entry name" value="ARID_ARID2"/>
    <property type="match status" value="1"/>
</dbReference>